<sequence length="296" mass="30662">MTRTQGTIIWLLVACFAVALFFVNPLADIAARFSRDVMIGSGALYGTLRVANSVMSVARDADITGGVGVASVTASPGQLLQPVINTIERLVDFLFGLAIVSGILSLVLVPVAKVASIALGACALFCAGLTLTARRVPPILDRLARAVLVLGVLGAVLLPASYTIAFYAGDAITDRAWTNATEVLDRMSGQHDLVGIEGEVAPSLPTLSPTDRIPPAEEGMFDRLGSAFTGTLQAAADMAATAAANAQVIQDGVAISADLFSASIGIATAYLVKLLVLPVLILAAFLYLLRAATRHS</sequence>
<evidence type="ECO:0000313" key="2">
    <source>
        <dbReference type="EMBL" id="HEB45682.1"/>
    </source>
</evidence>
<feature type="transmembrane region" description="Helical" evidence="1">
    <location>
        <begin position="90"/>
        <end position="109"/>
    </location>
</feature>
<organism evidence="2">
    <name type="scientific">Agrobacterium albertimagni</name>
    <dbReference type="NCBI Taxonomy" id="147266"/>
    <lineage>
        <taxon>Bacteria</taxon>
        <taxon>Pseudomonadati</taxon>
        <taxon>Pseudomonadota</taxon>
        <taxon>Alphaproteobacteria</taxon>
        <taxon>Hyphomicrobiales</taxon>
        <taxon>Rhizobiaceae</taxon>
        <taxon>Rhizobium/Agrobacterium group</taxon>
        <taxon>Agrobacterium</taxon>
    </lineage>
</organism>
<dbReference type="PROSITE" id="PS51257">
    <property type="entry name" value="PROKAR_LIPOPROTEIN"/>
    <property type="match status" value="1"/>
</dbReference>
<keyword evidence="1" id="KW-0812">Transmembrane</keyword>
<proteinExistence type="predicted"/>
<comment type="caution">
    <text evidence="2">The sequence shown here is derived from an EMBL/GenBank/DDBJ whole genome shotgun (WGS) entry which is preliminary data.</text>
</comment>
<feature type="transmembrane region" description="Helical" evidence="1">
    <location>
        <begin position="270"/>
        <end position="289"/>
    </location>
</feature>
<evidence type="ECO:0000256" key="1">
    <source>
        <dbReference type="SAM" id="Phobius"/>
    </source>
</evidence>
<feature type="transmembrane region" description="Helical" evidence="1">
    <location>
        <begin position="115"/>
        <end position="134"/>
    </location>
</feature>
<accession>A0A7C1SZ40</accession>
<gene>
    <name evidence="2" type="ORF">ENP70_18770</name>
</gene>
<feature type="transmembrane region" description="Helical" evidence="1">
    <location>
        <begin position="146"/>
        <end position="168"/>
    </location>
</feature>
<dbReference type="AlphaFoldDB" id="A0A7C1SZ40"/>
<name>A0A7C1SZ40_9HYPH</name>
<reference evidence="2" key="1">
    <citation type="journal article" date="2020" name="mSystems">
        <title>Genome- and Community-Level Interaction Insights into Carbon Utilization and Element Cycling Functions of Hydrothermarchaeota in Hydrothermal Sediment.</title>
        <authorList>
            <person name="Zhou Z."/>
            <person name="Liu Y."/>
            <person name="Xu W."/>
            <person name="Pan J."/>
            <person name="Luo Z.H."/>
            <person name="Li M."/>
        </authorList>
    </citation>
    <scope>NUCLEOTIDE SEQUENCE [LARGE SCALE GENOMIC DNA]</scope>
    <source>
        <strain evidence="2">SpSt-243</strain>
    </source>
</reference>
<protein>
    <submittedName>
        <fullName evidence="2">Uncharacterized protein</fullName>
    </submittedName>
</protein>
<keyword evidence="1" id="KW-1133">Transmembrane helix</keyword>
<dbReference type="EMBL" id="DSKI01000962">
    <property type="protein sequence ID" value="HEB45682.1"/>
    <property type="molecule type" value="Genomic_DNA"/>
</dbReference>
<feature type="transmembrane region" description="Helical" evidence="1">
    <location>
        <begin position="6"/>
        <end position="27"/>
    </location>
</feature>
<keyword evidence="1" id="KW-0472">Membrane</keyword>